<dbReference type="GO" id="GO:0033162">
    <property type="term" value="C:melanosome membrane"/>
    <property type="evidence" value="ECO:0007669"/>
    <property type="project" value="UniProtKB-SubCell"/>
</dbReference>
<evidence type="ECO:0000256" key="13">
    <source>
        <dbReference type="ARBA" id="ARBA00023180"/>
    </source>
</evidence>
<keyword evidence="7" id="KW-0732">Signal</keyword>
<dbReference type="InterPro" id="IPR002227">
    <property type="entry name" value="Tyrosinase_Cu-bd"/>
</dbReference>
<dbReference type="Pfam" id="PF00264">
    <property type="entry name" value="Tyrosinase"/>
    <property type="match status" value="1"/>
</dbReference>
<evidence type="ECO:0000256" key="14">
    <source>
        <dbReference type="ARBA" id="ARBA00039304"/>
    </source>
</evidence>
<dbReference type="GO" id="GO:0043473">
    <property type="term" value="P:pigmentation"/>
    <property type="evidence" value="ECO:0007669"/>
    <property type="project" value="TreeGrafter"/>
</dbReference>
<dbReference type="EMBL" id="OW240912">
    <property type="protein sequence ID" value="CAH2226299.1"/>
    <property type="molecule type" value="Genomic_DNA"/>
</dbReference>
<protein>
    <recommendedName>
        <fullName evidence="14">Tyrosinase</fullName>
        <ecNumber evidence="4">1.14.18.1</ecNumber>
    </recommendedName>
    <alternativeName>
        <fullName evidence="15">Monophenol monooxygenase</fullName>
    </alternativeName>
</protein>
<evidence type="ECO:0000256" key="2">
    <source>
        <dbReference type="ARBA" id="ARBA00004573"/>
    </source>
</evidence>
<evidence type="ECO:0000256" key="8">
    <source>
        <dbReference type="ARBA" id="ARBA00023002"/>
    </source>
</evidence>
<evidence type="ECO:0000256" key="12">
    <source>
        <dbReference type="ARBA" id="ARBA00023136"/>
    </source>
</evidence>
<evidence type="ECO:0000256" key="10">
    <source>
        <dbReference type="ARBA" id="ARBA00023033"/>
    </source>
</evidence>
<comment type="subcellular location">
    <subcellularLocation>
        <location evidence="2">Melanosome membrane</location>
        <topology evidence="2">Single-pass type I membrane protein</topology>
    </subcellularLocation>
</comment>
<evidence type="ECO:0000256" key="3">
    <source>
        <dbReference type="ARBA" id="ARBA00009928"/>
    </source>
</evidence>
<dbReference type="PANTHER" id="PTHR11474">
    <property type="entry name" value="TYROSINASE FAMILY MEMBER"/>
    <property type="match status" value="1"/>
</dbReference>
<accession>A0AAD1R8J2</accession>
<dbReference type="Proteomes" id="UP001295444">
    <property type="component" value="Chromosome 01"/>
</dbReference>
<evidence type="ECO:0000256" key="7">
    <source>
        <dbReference type="ARBA" id="ARBA00022729"/>
    </source>
</evidence>
<comment type="similarity">
    <text evidence="3">Belongs to the tyrosinase family.</text>
</comment>
<evidence type="ECO:0000313" key="18">
    <source>
        <dbReference type="Proteomes" id="UP001295444"/>
    </source>
</evidence>
<evidence type="ECO:0000256" key="9">
    <source>
        <dbReference type="ARBA" id="ARBA00023008"/>
    </source>
</evidence>
<keyword evidence="12" id="KW-0472">Membrane</keyword>
<evidence type="ECO:0000256" key="6">
    <source>
        <dbReference type="ARBA" id="ARBA00022723"/>
    </source>
</evidence>
<dbReference type="InterPro" id="IPR050316">
    <property type="entry name" value="Tyrosinase/Hemocyanin"/>
</dbReference>
<sequence>MKNGQNSKVTCGELDFDNRYCVMPDCVCQRANLIRKPGYSPSARKPGRADVTAVLGISTYDTPPYSTASEHSFRNCLEGFRSPRDGVTAQTSLHNLWHVYLGGIMSIVPISANDPAFLMHHCFVDKLFEIFIIKYGVKPSDYPPNTRPGHTSTECMPPFLPCSTHPEYLQSLAYYGTSFSSYNGF</sequence>
<evidence type="ECO:0000313" key="17">
    <source>
        <dbReference type="EMBL" id="CAH2226299.1"/>
    </source>
</evidence>
<gene>
    <name evidence="17" type="ORF">PECUL_23A006712</name>
</gene>
<keyword evidence="8" id="KW-0560">Oxidoreductase</keyword>
<dbReference type="Gene3D" id="1.10.1280.10">
    <property type="entry name" value="Di-copper center containing domain from catechol oxidase"/>
    <property type="match status" value="1"/>
</dbReference>
<dbReference type="PROSITE" id="PS00498">
    <property type="entry name" value="TYROSINASE_2"/>
    <property type="match status" value="1"/>
</dbReference>
<reference evidence="17" key="1">
    <citation type="submission" date="2022-03" db="EMBL/GenBank/DDBJ databases">
        <authorList>
            <person name="Alioto T."/>
            <person name="Alioto T."/>
            <person name="Gomez Garrido J."/>
        </authorList>
    </citation>
    <scope>NUCLEOTIDE SEQUENCE</scope>
</reference>
<dbReference type="GO" id="GO:0042438">
    <property type="term" value="P:melanin biosynthetic process"/>
    <property type="evidence" value="ECO:0007669"/>
    <property type="project" value="UniProtKB-KW"/>
</dbReference>
<evidence type="ECO:0000256" key="4">
    <source>
        <dbReference type="ARBA" id="ARBA00011906"/>
    </source>
</evidence>
<dbReference type="GO" id="GO:0004503">
    <property type="term" value="F:tyrosinase activity"/>
    <property type="evidence" value="ECO:0007669"/>
    <property type="project" value="UniProtKB-EC"/>
</dbReference>
<evidence type="ECO:0000256" key="15">
    <source>
        <dbReference type="ARBA" id="ARBA00042251"/>
    </source>
</evidence>
<evidence type="ECO:0000256" key="11">
    <source>
        <dbReference type="ARBA" id="ARBA00023101"/>
    </source>
</evidence>
<feature type="domain" description="Tyrosinase copper-binding" evidence="16">
    <location>
        <begin position="114"/>
        <end position="125"/>
    </location>
</feature>
<keyword evidence="5" id="KW-0812">Transmembrane</keyword>
<evidence type="ECO:0000259" key="16">
    <source>
        <dbReference type="PROSITE" id="PS00498"/>
    </source>
</evidence>
<comment type="cofactor">
    <cofactor evidence="1">
        <name>Cu(2+)</name>
        <dbReference type="ChEBI" id="CHEBI:29036"/>
    </cofactor>
</comment>
<keyword evidence="13" id="KW-0325">Glycoprotein</keyword>
<evidence type="ECO:0000256" key="1">
    <source>
        <dbReference type="ARBA" id="ARBA00001973"/>
    </source>
</evidence>
<keyword evidence="6" id="KW-0479">Metal-binding</keyword>
<name>A0AAD1R8J2_PELCU</name>
<evidence type="ECO:0000256" key="5">
    <source>
        <dbReference type="ARBA" id="ARBA00022692"/>
    </source>
</evidence>
<dbReference type="GO" id="GO:0046872">
    <property type="term" value="F:metal ion binding"/>
    <property type="evidence" value="ECO:0007669"/>
    <property type="project" value="UniProtKB-KW"/>
</dbReference>
<dbReference type="PANTHER" id="PTHR11474:SF124">
    <property type="entry name" value="TYROSINASE"/>
    <property type="match status" value="1"/>
</dbReference>
<proteinExistence type="inferred from homology"/>
<keyword evidence="10" id="KW-0503">Monooxygenase</keyword>
<keyword evidence="11" id="KW-0470">Melanin biosynthesis</keyword>
<dbReference type="EC" id="1.14.18.1" evidence="4"/>
<organism evidence="17 18">
    <name type="scientific">Pelobates cultripes</name>
    <name type="common">Western spadefoot toad</name>
    <dbReference type="NCBI Taxonomy" id="61616"/>
    <lineage>
        <taxon>Eukaryota</taxon>
        <taxon>Metazoa</taxon>
        <taxon>Chordata</taxon>
        <taxon>Craniata</taxon>
        <taxon>Vertebrata</taxon>
        <taxon>Euteleostomi</taxon>
        <taxon>Amphibia</taxon>
        <taxon>Batrachia</taxon>
        <taxon>Anura</taxon>
        <taxon>Pelobatoidea</taxon>
        <taxon>Pelobatidae</taxon>
        <taxon>Pelobates</taxon>
    </lineage>
</organism>
<dbReference type="InterPro" id="IPR008922">
    <property type="entry name" value="Di-copper_centre_dom_sf"/>
</dbReference>
<dbReference type="SUPFAM" id="SSF48056">
    <property type="entry name" value="Di-copper centre-containing domain"/>
    <property type="match status" value="1"/>
</dbReference>
<dbReference type="AlphaFoldDB" id="A0AAD1R8J2"/>
<keyword evidence="9" id="KW-0186">Copper</keyword>
<keyword evidence="18" id="KW-1185">Reference proteome</keyword>